<keyword evidence="3" id="KW-0812">Transmembrane</keyword>
<dbReference type="GO" id="GO:0016020">
    <property type="term" value="C:membrane"/>
    <property type="evidence" value="ECO:0007669"/>
    <property type="project" value="GOC"/>
</dbReference>
<evidence type="ECO:0000256" key="2">
    <source>
        <dbReference type="ARBA" id="ARBA00022679"/>
    </source>
</evidence>
<comment type="similarity">
    <text evidence="1">Belongs to the glycosyltransferase 32 family.</text>
</comment>
<dbReference type="SUPFAM" id="SSF53448">
    <property type="entry name" value="Nucleotide-diphospho-sugar transferases"/>
    <property type="match status" value="1"/>
</dbReference>
<dbReference type="AlphaFoldDB" id="A0A507DX23"/>
<evidence type="ECO:0000313" key="4">
    <source>
        <dbReference type="EMBL" id="TPX55498.1"/>
    </source>
</evidence>
<keyword evidence="3" id="KW-1133">Transmembrane helix</keyword>
<dbReference type="EMBL" id="QEAQ01000107">
    <property type="protein sequence ID" value="TPX55498.1"/>
    <property type="molecule type" value="Genomic_DNA"/>
</dbReference>
<accession>A0A507DX23</accession>
<dbReference type="GO" id="GO:0000030">
    <property type="term" value="F:mannosyltransferase activity"/>
    <property type="evidence" value="ECO:0007669"/>
    <property type="project" value="TreeGrafter"/>
</dbReference>
<reference evidence="4 5" key="1">
    <citation type="journal article" date="2019" name="Sci. Rep.">
        <title>Comparative genomics of chytrid fungi reveal insights into the obligate biotrophic and pathogenic lifestyle of Synchytrium endobioticum.</title>
        <authorList>
            <person name="van de Vossenberg B.T.L.H."/>
            <person name="Warris S."/>
            <person name="Nguyen H.D.T."/>
            <person name="van Gent-Pelzer M.P.E."/>
            <person name="Joly D.L."/>
            <person name="van de Geest H.C."/>
            <person name="Bonants P.J.M."/>
            <person name="Smith D.S."/>
            <person name="Levesque C.A."/>
            <person name="van der Lee T.A.J."/>
        </authorList>
    </citation>
    <scope>NUCLEOTIDE SEQUENCE [LARGE SCALE GENOMIC DNA]</scope>
    <source>
        <strain evidence="4 5">CBS 809.83</strain>
    </source>
</reference>
<evidence type="ECO:0008006" key="6">
    <source>
        <dbReference type="Google" id="ProtNLM"/>
    </source>
</evidence>
<dbReference type="Proteomes" id="UP000318582">
    <property type="component" value="Unassembled WGS sequence"/>
</dbReference>
<keyword evidence="3" id="KW-0472">Membrane</keyword>
<dbReference type="GO" id="GO:0051999">
    <property type="term" value="P:mannosyl-inositol phosphorylceramide biosynthetic process"/>
    <property type="evidence" value="ECO:0007669"/>
    <property type="project" value="TreeGrafter"/>
</dbReference>
<keyword evidence="5" id="KW-1185">Reference proteome</keyword>
<feature type="transmembrane region" description="Helical" evidence="3">
    <location>
        <begin position="12"/>
        <end position="33"/>
    </location>
</feature>
<evidence type="ECO:0000256" key="1">
    <source>
        <dbReference type="ARBA" id="ARBA00009003"/>
    </source>
</evidence>
<dbReference type="InterPro" id="IPR029044">
    <property type="entry name" value="Nucleotide-diphossugar_trans"/>
</dbReference>
<sequence>MRLVSVPRTRRIRPRHVALASAFTIIVIFRKWIYCMSVVIHCFVTWNLREVNYVGLHDDGFPLNLDGLPPAPDVNITTLIAARRTIAEARLTSSVPKAQIEQAKAFISSAEKELKWGPEDPEAEMIIPPILHQIVVGMKGPTPQKWIDASDACKAIHPDWTTMTWDDAAAEEFIQKEYPWFFKTWMNYRYNIQKADSLRYLVLFTYGGTYMDMDLQCLRPLDPLRKFPFLSNAAHPVGVSNGFLMSPPKSVFVGHLVENLEYFNRFFFSAYPTVMFSTGCMYVSAQHAIYAYRNQLKTLGGDHNRINGAATTPLFRHLGASSWHQGDAKLFVQLGKILKKVPIFGSEAKNPNGGVPPTTPALPHGSTAAPTPSVPLLPFVLLSLAVVACVACFKFGYLRRRRLPRVAGSPTGCCLSPTKAVCEEKCCKTDDVVVLVSEKEAWMME</sequence>
<dbReference type="PANTHER" id="PTHR32385:SF15">
    <property type="entry name" value="INOSITOL PHOSPHOCERAMIDE MANNOSYLTRANSFERASE 1"/>
    <property type="match status" value="1"/>
</dbReference>
<evidence type="ECO:0000256" key="3">
    <source>
        <dbReference type="SAM" id="Phobius"/>
    </source>
</evidence>
<dbReference type="PANTHER" id="PTHR32385">
    <property type="entry name" value="MANNOSYL PHOSPHORYLINOSITOL CERAMIDE SYNTHASE"/>
    <property type="match status" value="1"/>
</dbReference>
<feature type="transmembrane region" description="Helical" evidence="3">
    <location>
        <begin position="376"/>
        <end position="397"/>
    </location>
</feature>
<dbReference type="Gene3D" id="3.90.550.20">
    <property type="match status" value="1"/>
</dbReference>
<gene>
    <name evidence="4" type="ORF">PhCBS80983_g05275</name>
</gene>
<protein>
    <recommendedName>
        <fullName evidence="6">Alpha 1,4-glycosyltransferase domain-containing protein</fullName>
    </recommendedName>
</protein>
<evidence type="ECO:0000313" key="5">
    <source>
        <dbReference type="Proteomes" id="UP000318582"/>
    </source>
</evidence>
<keyword evidence="2" id="KW-0808">Transferase</keyword>
<dbReference type="InterPro" id="IPR007577">
    <property type="entry name" value="GlycoTrfase_DXD_sugar-bd_CS"/>
</dbReference>
<proteinExistence type="inferred from homology"/>
<organism evidence="4 5">
    <name type="scientific">Powellomyces hirtus</name>
    <dbReference type="NCBI Taxonomy" id="109895"/>
    <lineage>
        <taxon>Eukaryota</taxon>
        <taxon>Fungi</taxon>
        <taxon>Fungi incertae sedis</taxon>
        <taxon>Chytridiomycota</taxon>
        <taxon>Chytridiomycota incertae sedis</taxon>
        <taxon>Chytridiomycetes</taxon>
        <taxon>Spizellomycetales</taxon>
        <taxon>Powellomycetaceae</taxon>
        <taxon>Powellomyces</taxon>
    </lineage>
</organism>
<dbReference type="Pfam" id="PF04488">
    <property type="entry name" value="Gly_transf_sug"/>
    <property type="match status" value="1"/>
</dbReference>
<name>A0A507DX23_9FUNG</name>
<dbReference type="STRING" id="109895.A0A507DX23"/>
<dbReference type="InterPro" id="IPR051706">
    <property type="entry name" value="Glycosyltransferase_domain"/>
</dbReference>
<comment type="caution">
    <text evidence="4">The sequence shown here is derived from an EMBL/GenBank/DDBJ whole genome shotgun (WGS) entry which is preliminary data.</text>
</comment>